<evidence type="ECO:0000313" key="3">
    <source>
        <dbReference type="Proteomes" id="UP001187531"/>
    </source>
</evidence>
<sequence length="367" mass="42455">MESTKCLKRGISAIKTNLQDKYKLLEGNPVKLQKLDHQMEKHKFVGADIKTQFLAIGKEQDVLPMKLPEIDKTDVDLKQIFSEKKQLTDDIASQTDHDIAKTQLAAALFEVSLLKATITRLETQNETLFRENERLANMEHQLNITLSENKSLKEDTARLKTENILLLQDVSVKDVFARSIRRENEELISKNDSRLKEAFFEVSSLKEEVTNLYIEIEVPEFCRILREEEESAKKYEEEISCLKSYVDYLQMKINELETTSESLKQEVGDKSCLSETSEKILINLTDKEDKTQNQTDELKTVRKKVLRIESAKHGPVVEKEDILTKMGYEIHSLKSEILECTTKNLELKEEITKKEKEFKKKIILGLI</sequence>
<name>A0AA88H617_ARTSF</name>
<feature type="coiled-coil region" evidence="1">
    <location>
        <begin position="118"/>
        <end position="155"/>
    </location>
</feature>
<keyword evidence="1" id="KW-0175">Coiled coil</keyword>
<comment type="caution">
    <text evidence="2">The sequence shown here is derived from an EMBL/GenBank/DDBJ whole genome shotgun (WGS) entry which is preliminary data.</text>
</comment>
<keyword evidence="3" id="KW-1185">Reference proteome</keyword>
<feature type="coiled-coil region" evidence="1">
    <location>
        <begin position="225"/>
        <end position="266"/>
    </location>
</feature>
<feature type="coiled-coil region" evidence="1">
    <location>
        <begin position="330"/>
        <end position="357"/>
    </location>
</feature>
<accession>A0AA88H617</accession>
<dbReference type="AlphaFoldDB" id="A0AA88H617"/>
<organism evidence="2 3">
    <name type="scientific">Artemia franciscana</name>
    <name type="common">Brine shrimp</name>
    <name type="synonym">Artemia sanfranciscana</name>
    <dbReference type="NCBI Taxonomy" id="6661"/>
    <lineage>
        <taxon>Eukaryota</taxon>
        <taxon>Metazoa</taxon>
        <taxon>Ecdysozoa</taxon>
        <taxon>Arthropoda</taxon>
        <taxon>Crustacea</taxon>
        <taxon>Branchiopoda</taxon>
        <taxon>Anostraca</taxon>
        <taxon>Artemiidae</taxon>
        <taxon>Artemia</taxon>
    </lineage>
</organism>
<evidence type="ECO:0000256" key="1">
    <source>
        <dbReference type="SAM" id="Coils"/>
    </source>
</evidence>
<dbReference type="EMBL" id="JAVRJZ010000020">
    <property type="protein sequence ID" value="KAK2705715.1"/>
    <property type="molecule type" value="Genomic_DNA"/>
</dbReference>
<reference evidence="2" key="1">
    <citation type="submission" date="2023-07" db="EMBL/GenBank/DDBJ databases">
        <title>Chromosome-level genome assembly of Artemia franciscana.</title>
        <authorList>
            <person name="Jo E."/>
        </authorList>
    </citation>
    <scope>NUCLEOTIDE SEQUENCE</scope>
    <source>
        <tissue evidence="2">Whole body</tissue>
    </source>
</reference>
<evidence type="ECO:0000313" key="2">
    <source>
        <dbReference type="EMBL" id="KAK2705715.1"/>
    </source>
</evidence>
<proteinExistence type="predicted"/>
<gene>
    <name evidence="2" type="ORF">QYM36_015925</name>
</gene>
<dbReference type="Proteomes" id="UP001187531">
    <property type="component" value="Unassembled WGS sequence"/>
</dbReference>
<protein>
    <submittedName>
        <fullName evidence="2">Uncharacterized protein</fullName>
    </submittedName>
</protein>